<dbReference type="CDD" id="cd00438">
    <property type="entry name" value="cupin_RmlC"/>
    <property type="match status" value="1"/>
</dbReference>
<reference evidence="8 9" key="1">
    <citation type="submission" date="2017-11" db="EMBL/GenBank/DDBJ databases">
        <title>Draft genome sequence of environmental isolate Aeromonas cavernicola sp. nov. MDC 2508.</title>
        <authorList>
            <person name="Colston S.M."/>
            <person name="Navarro A."/>
            <person name="Martinez-Murcia A.J."/>
            <person name="Graf J."/>
        </authorList>
    </citation>
    <scope>NUCLEOTIDE SEQUENCE [LARGE SCALE GENOMIC DNA]</scope>
    <source>
        <strain evidence="8 9">MDC 2508</strain>
    </source>
</reference>
<name>A0A2H9U829_9GAMM</name>
<evidence type="ECO:0000256" key="2">
    <source>
        <dbReference type="ARBA" id="ARBA00001997"/>
    </source>
</evidence>
<proteinExistence type="inferred from homology"/>
<dbReference type="UniPathway" id="UPA00124"/>
<dbReference type="SUPFAM" id="SSF51182">
    <property type="entry name" value="RmlC-like cupins"/>
    <property type="match status" value="1"/>
</dbReference>
<sequence length="176" mass="20422">MQYKSLALPDVILITPHIHRDVRGSFQECFRESEFKIYCGHYHFVQDNISRSKKGTLRGLHYQKNKPQGKLIQVITGRIFDVAVDMRPNSITYGQTVGYILDADQGELLWIPPGFAHGFYVMSDHADIHYKCTDYYSAEDECAIHWNSPKLNIAWPLLKEQRLYLSERDLIAPNFS</sequence>
<evidence type="ECO:0000256" key="4">
    <source>
        <dbReference type="ARBA" id="ARBA00019595"/>
    </source>
</evidence>
<dbReference type="OrthoDB" id="9800680at2"/>
<dbReference type="InterPro" id="IPR011051">
    <property type="entry name" value="RmlC_Cupin_sf"/>
</dbReference>
<accession>A0A2H9U829</accession>
<dbReference type="GO" id="GO:0005829">
    <property type="term" value="C:cytosol"/>
    <property type="evidence" value="ECO:0007669"/>
    <property type="project" value="TreeGrafter"/>
</dbReference>
<dbReference type="EMBL" id="PGGC01000027">
    <property type="protein sequence ID" value="PJG60158.1"/>
    <property type="molecule type" value="Genomic_DNA"/>
</dbReference>
<dbReference type="AlphaFoldDB" id="A0A2H9U829"/>
<evidence type="ECO:0000256" key="5">
    <source>
        <dbReference type="PIRSR" id="PIRSR600888-1"/>
    </source>
</evidence>
<feature type="active site" description="Proton acceptor" evidence="5">
    <location>
        <position position="61"/>
    </location>
</feature>
<feature type="active site" description="Proton donor" evidence="5">
    <location>
        <position position="130"/>
    </location>
</feature>
<dbReference type="Proteomes" id="UP000235861">
    <property type="component" value="Unassembled WGS sequence"/>
</dbReference>
<dbReference type="Pfam" id="PF00908">
    <property type="entry name" value="dTDP_sugar_isom"/>
    <property type="match status" value="1"/>
</dbReference>
<evidence type="ECO:0000256" key="6">
    <source>
        <dbReference type="PIRSR" id="PIRSR600888-3"/>
    </source>
</evidence>
<evidence type="ECO:0000256" key="3">
    <source>
        <dbReference type="ARBA" id="ARBA00012098"/>
    </source>
</evidence>
<dbReference type="RefSeq" id="WP_100292854.1">
    <property type="nucleotide sequence ID" value="NZ_PGGC01000027.1"/>
</dbReference>
<dbReference type="EC" id="5.1.3.13" evidence="3 7"/>
<dbReference type="InterPro" id="IPR000888">
    <property type="entry name" value="RmlC-like"/>
</dbReference>
<gene>
    <name evidence="8" type="primary">rfbC</name>
    <name evidence="8" type="ORF">CUC53_03420</name>
</gene>
<comment type="subunit">
    <text evidence="7">Homodimer.</text>
</comment>
<keyword evidence="7" id="KW-0413">Isomerase</keyword>
<comment type="caution">
    <text evidence="8">The sequence shown here is derived from an EMBL/GenBank/DDBJ whole genome shotgun (WGS) entry which is preliminary data.</text>
</comment>
<feature type="site" description="Participates in a stacking interaction with the thymidine ring of dTDP-4-oxo-6-deoxyglucose" evidence="6">
    <location>
        <position position="136"/>
    </location>
</feature>
<organism evidence="8 9">
    <name type="scientific">Aeromonas cavernicola</name>
    <dbReference type="NCBI Taxonomy" id="1006623"/>
    <lineage>
        <taxon>Bacteria</taxon>
        <taxon>Pseudomonadati</taxon>
        <taxon>Pseudomonadota</taxon>
        <taxon>Gammaproteobacteria</taxon>
        <taxon>Aeromonadales</taxon>
        <taxon>Aeromonadaceae</taxon>
        <taxon>Aeromonas</taxon>
    </lineage>
</organism>
<dbReference type="NCBIfam" id="TIGR01221">
    <property type="entry name" value="rmlC"/>
    <property type="match status" value="1"/>
</dbReference>
<comment type="catalytic activity">
    <reaction evidence="1 7">
        <text>dTDP-4-dehydro-6-deoxy-alpha-D-glucose = dTDP-4-dehydro-beta-L-rhamnose</text>
        <dbReference type="Rhea" id="RHEA:16969"/>
        <dbReference type="ChEBI" id="CHEBI:57649"/>
        <dbReference type="ChEBI" id="CHEBI:62830"/>
        <dbReference type="EC" id="5.1.3.13"/>
    </reaction>
</comment>
<dbReference type="GO" id="GO:0008830">
    <property type="term" value="F:dTDP-4-dehydrorhamnose 3,5-epimerase activity"/>
    <property type="evidence" value="ECO:0007669"/>
    <property type="project" value="UniProtKB-UniRule"/>
</dbReference>
<comment type="function">
    <text evidence="2 7">Catalyzes the epimerization of the C3' and C5'positions of dTDP-6-deoxy-D-xylo-4-hexulose, forming dTDP-6-deoxy-L-lyxo-4-hexulose.</text>
</comment>
<evidence type="ECO:0000256" key="7">
    <source>
        <dbReference type="RuleBase" id="RU364069"/>
    </source>
</evidence>
<keyword evidence="9" id="KW-1185">Reference proteome</keyword>
<protein>
    <recommendedName>
        <fullName evidence="4 7">dTDP-4-dehydrorhamnose 3,5-epimerase</fullName>
        <ecNumber evidence="3 7">5.1.3.13</ecNumber>
    </recommendedName>
    <alternativeName>
        <fullName evidence="7">Thymidine diphospho-4-keto-rhamnose 3,5-epimerase</fullName>
    </alternativeName>
</protein>
<dbReference type="PANTHER" id="PTHR21047">
    <property type="entry name" value="DTDP-6-DEOXY-D-GLUCOSE-3,5 EPIMERASE"/>
    <property type="match status" value="1"/>
</dbReference>
<dbReference type="InterPro" id="IPR014710">
    <property type="entry name" value="RmlC-like_jellyroll"/>
</dbReference>
<evidence type="ECO:0000313" key="8">
    <source>
        <dbReference type="EMBL" id="PJG60158.1"/>
    </source>
</evidence>
<dbReference type="Gene3D" id="2.60.120.10">
    <property type="entry name" value="Jelly Rolls"/>
    <property type="match status" value="1"/>
</dbReference>
<evidence type="ECO:0000313" key="9">
    <source>
        <dbReference type="Proteomes" id="UP000235861"/>
    </source>
</evidence>
<evidence type="ECO:0000256" key="1">
    <source>
        <dbReference type="ARBA" id="ARBA00001298"/>
    </source>
</evidence>
<dbReference type="PANTHER" id="PTHR21047:SF2">
    <property type="entry name" value="THYMIDINE DIPHOSPHO-4-KETO-RHAMNOSE 3,5-EPIMERASE"/>
    <property type="match status" value="1"/>
</dbReference>
<comment type="similarity">
    <text evidence="7">Belongs to the dTDP-4-dehydrorhamnose 3,5-epimerase family.</text>
</comment>
<comment type="pathway">
    <text evidence="7">Carbohydrate biosynthesis; dTDP-L-rhamnose biosynthesis.</text>
</comment>
<dbReference type="GO" id="GO:0000271">
    <property type="term" value="P:polysaccharide biosynthetic process"/>
    <property type="evidence" value="ECO:0007669"/>
    <property type="project" value="TreeGrafter"/>
</dbReference>
<dbReference type="GO" id="GO:0019305">
    <property type="term" value="P:dTDP-rhamnose biosynthetic process"/>
    <property type="evidence" value="ECO:0007669"/>
    <property type="project" value="UniProtKB-UniRule"/>
</dbReference>